<dbReference type="Proteomes" id="UP000799764">
    <property type="component" value="Unassembled WGS sequence"/>
</dbReference>
<keyword evidence="3" id="KW-1185">Reference proteome</keyword>
<proteinExistence type="predicted"/>
<dbReference type="InterPro" id="IPR045518">
    <property type="entry name" value="2EXR"/>
</dbReference>
<gene>
    <name evidence="2" type="ORF">P171DRAFT_427400</name>
</gene>
<dbReference type="PANTHER" id="PTHR35910:SF1">
    <property type="entry name" value="2EXR DOMAIN-CONTAINING PROTEIN"/>
    <property type="match status" value="1"/>
</dbReference>
<evidence type="ECO:0000313" key="2">
    <source>
        <dbReference type="EMBL" id="KAF2449121.1"/>
    </source>
</evidence>
<comment type="caution">
    <text evidence="2">The sequence shown here is derived from an EMBL/GenBank/DDBJ whole genome shotgun (WGS) entry which is preliminary data.</text>
</comment>
<protein>
    <recommendedName>
        <fullName evidence="1">2EXR domain-containing protein</fullName>
    </recommendedName>
</protein>
<accession>A0A9P4UG21</accession>
<reference evidence="2" key="1">
    <citation type="journal article" date="2020" name="Stud. Mycol.">
        <title>101 Dothideomycetes genomes: a test case for predicting lifestyles and emergence of pathogens.</title>
        <authorList>
            <person name="Haridas S."/>
            <person name="Albert R."/>
            <person name="Binder M."/>
            <person name="Bloem J."/>
            <person name="Labutti K."/>
            <person name="Salamov A."/>
            <person name="Andreopoulos B."/>
            <person name="Baker S."/>
            <person name="Barry K."/>
            <person name="Bills G."/>
            <person name="Bluhm B."/>
            <person name="Cannon C."/>
            <person name="Castanera R."/>
            <person name="Culley D."/>
            <person name="Daum C."/>
            <person name="Ezra D."/>
            <person name="Gonzalez J."/>
            <person name="Henrissat B."/>
            <person name="Kuo A."/>
            <person name="Liang C."/>
            <person name="Lipzen A."/>
            <person name="Lutzoni F."/>
            <person name="Magnuson J."/>
            <person name="Mondo S."/>
            <person name="Nolan M."/>
            <person name="Ohm R."/>
            <person name="Pangilinan J."/>
            <person name="Park H.-J."/>
            <person name="Ramirez L."/>
            <person name="Alfaro M."/>
            <person name="Sun H."/>
            <person name="Tritt A."/>
            <person name="Yoshinaga Y."/>
            <person name="Zwiers L.-H."/>
            <person name="Turgeon B."/>
            <person name="Goodwin S."/>
            <person name="Spatafora J."/>
            <person name="Crous P."/>
            <person name="Grigoriev I."/>
        </authorList>
    </citation>
    <scope>NUCLEOTIDE SEQUENCE</scope>
    <source>
        <strain evidence="2">CBS 690.94</strain>
    </source>
</reference>
<dbReference type="EMBL" id="MU001494">
    <property type="protein sequence ID" value="KAF2449121.1"/>
    <property type="molecule type" value="Genomic_DNA"/>
</dbReference>
<feature type="domain" description="2EXR" evidence="1">
    <location>
        <begin position="4"/>
        <end position="95"/>
    </location>
</feature>
<name>A0A9P4UG21_9PLEO</name>
<evidence type="ECO:0000313" key="3">
    <source>
        <dbReference type="Proteomes" id="UP000799764"/>
    </source>
</evidence>
<organism evidence="2 3">
    <name type="scientific">Karstenula rhodostoma CBS 690.94</name>
    <dbReference type="NCBI Taxonomy" id="1392251"/>
    <lineage>
        <taxon>Eukaryota</taxon>
        <taxon>Fungi</taxon>
        <taxon>Dikarya</taxon>
        <taxon>Ascomycota</taxon>
        <taxon>Pezizomycotina</taxon>
        <taxon>Dothideomycetes</taxon>
        <taxon>Pleosporomycetidae</taxon>
        <taxon>Pleosporales</taxon>
        <taxon>Massarineae</taxon>
        <taxon>Didymosphaeriaceae</taxon>
        <taxon>Karstenula</taxon>
    </lineage>
</organism>
<dbReference type="PANTHER" id="PTHR35910">
    <property type="entry name" value="2EXR DOMAIN-CONTAINING PROTEIN"/>
    <property type="match status" value="1"/>
</dbReference>
<sequence length="237" mass="27814">MSTFPQFPLLPSELRLRIWELTVEPRTVDVSVSSYHYSKPLPVISTPVPAALQACQEARHELQKHYERAFTEIDNPPHVFEPRQYVWVNFDLDIIDIGPGWHFELYAKDAPKIQRLRFETADREDDLFQRSGIRRLRLYTNVREVFVVCKDGLDSWWRALDDYEWPCGVENVWFVDPDDGKMMRGTALDEMCEKDFRRRTIEQGWDPDTGLLLGCIASDEECRKCGDVHGYPIVYLQ</sequence>
<dbReference type="OrthoDB" id="3473305at2759"/>
<dbReference type="AlphaFoldDB" id="A0A9P4UG21"/>
<dbReference type="Pfam" id="PF20150">
    <property type="entry name" value="2EXR"/>
    <property type="match status" value="1"/>
</dbReference>
<evidence type="ECO:0000259" key="1">
    <source>
        <dbReference type="Pfam" id="PF20150"/>
    </source>
</evidence>